<proteinExistence type="predicted"/>
<feature type="transmembrane region" description="Helical" evidence="1">
    <location>
        <begin position="98"/>
        <end position="124"/>
    </location>
</feature>
<accession>A0A699IBP2</accession>
<sequence>LLVQGNQPEGSPKEEEENSMVELPLGLIQIPRIPAKFVGRCRCVCKDWNSYLSTPKFGRIHLCKQKQLATMDYKLLIFNSLDDSQPRSKLISSDSGRLVVVVMTITTMIVMSGWQVIFGGWMVMEMGG</sequence>
<keyword evidence="1" id="KW-0472">Membrane</keyword>
<protein>
    <recommendedName>
        <fullName evidence="3">F-box domain-containing protein</fullName>
    </recommendedName>
</protein>
<keyword evidence="1" id="KW-0812">Transmembrane</keyword>
<organism evidence="2">
    <name type="scientific">Tanacetum cinerariifolium</name>
    <name type="common">Dalmatian daisy</name>
    <name type="synonym">Chrysanthemum cinerariifolium</name>
    <dbReference type="NCBI Taxonomy" id="118510"/>
    <lineage>
        <taxon>Eukaryota</taxon>
        <taxon>Viridiplantae</taxon>
        <taxon>Streptophyta</taxon>
        <taxon>Embryophyta</taxon>
        <taxon>Tracheophyta</taxon>
        <taxon>Spermatophyta</taxon>
        <taxon>Magnoliopsida</taxon>
        <taxon>eudicotyledons</taxon>
        <taxon>Gunneridae</taxon>
        <taxon>Pentapetalae</taxon>
        <taxon>asterids</taxon>
        <taxon>campanulids</taxon>
        <taxon>Asterales</taxon>
        <taxon>Asteraceae</taxon>
        <taxon>Asteroideae</taxon>
        <taxon>Anthemideae</taxon>
        <taxon>Anthemidinae</taxon>
        <taxon>Tanacetum</taxon>
    </lineage>
</organism>
<name>A0A699IBP2_TANCI</name>
<gene>
    <name evidence="2" type="ORF">Tci_509710</name>
</gene>
<dbReference type="AlphaFoldDB" id="A0A699IBP2"/>
<evidence type="ECO:0000313" key="2">
    <source>
        <dbReference type="EMBL" id="GEZ37737.1"/>
    </source>
</evidence>
<comment type="caution">
    <text evidence="2">The sequence shown here is derived from an EMBL/GenBank/DDBJ whole genome shotgun (WGS) entry which is preliminary data.</text>
</comment>
<keyword evidence="1" id="KW-1133">Transmembrane helix</keyword>
<dbReference type="InterPro" id="IPR036047">
    <property type="entry name" value="F-box-like_dom_sf"/>
</dbReference>
<reference evidence="2" key="1">
    <citation type="journal article" date="2019" name="Sci. Rep.">
        <title>Draft genome of Tanacetum cinerariifolium, the natural source of mosquito coil.</title>
        <authorList>
            <person name="Yamashiro T."/>
            <person name="Shiraishi A."/>
            <person name="Satake H."/>
            <person name="Nakayama K."/>
        </authorList>
    </citation>
    <scope>NUCLEOTIDE SEQUENCE</scope>
</reference>
<dbReference type="SUPFAM" id="SSF81383">
    <property type="entry name" value="F-box domain"/>
    <property type="match status" value="1"/>
</dbReference>
<dbReference type="EMBL" id="BKCJ010271643">
    <property type="protein sequence ID" value="GEZ37737.1"/>
    <property type="molecule type" value="Genomic_DNA"/>
</dbReference>
<feature type="non-terminal residue" evidence="2">
    <location>
        <position position="1"/>
    </location>
</feature>
<evidence type="ECO:0000256" key="1">
    <source>
        <dbReference type="SAM" id="Phobius"/>
    </source>
</evidence>
<evidence type="ECO:0008006" key="3">
    <source>
        <dbReference type="Google" id="ProtNLM"/>
    </source>
</evidence>